<feature type="transmembrane region" description="Helical" evidence="8">
    <location>
        <begin position="331"/>
        <end position="351"/>
    </location>
</feature>
<keyword evidence="5 8" id="KW-0812">Transmembrane</keyword>
<feature type="transmembrane region" description="Helical" evidence="8">
    <location>
        <begin position="363"/>
        <end position="385"/>
    </location>
</feature>
<keyword evidence="6 8" id="KW-1133">Transmembrane helix</keyword>
<dbReference type="KEGG" id="cpas:Clopa_3002"/>
<organism evidence="9 10">
    <name type="scientific">Clostridium pasteurianum BC1</name>
    <dbReference type="NCBI Taxonomy" id="86416"/>
    <lineage>
        <taxon>Bacteria</taxon>
        <taxon>Bacillati</taxon>
        <taxon>Bacillota</taxon>
        <taxon>Clostridia</taxon>
        <taxon>Eubacteriales</taxon>
        <taxon>Clostridiaceae</taxon>
        <taxon>Clostridium</taxon>
    </lineage>
</organism>
<feature type="transmembrane region" description="Helical" evidence="8">
    <location>
        <begin position="12"/>
        <end position="31"/>
    </location>
</feature>
<dbReference type="PATRIC" id="fig|86416.3.peg.2989"/>
<dbReference type="AlphaFoldDB" id="R4K801"/>
<proteinExistence type="predicted"/>
<dbReference type="eggNOG" id="ENOG502ZK13">
    <property type="taxonomic scope" value="Bacteria"/>
</dbReference>
<dbReference type="PANTHER" id="PTHR33908:SF11">
    <property type="entry name" value="MEMBRANE PROTEIN"/>
    <property type="match status" value="1"/>
</dbReference>
<feature type="transmembrane region" description="Helical" evidence="8">
    <location>
        <begin position="400"/>
        <end position="422"/>
    </location>
</feature>
<evidence type="ECO:0000313" key="10">
    <source>
        <dbReference type="Proteomes" id="UP000013523"/>
    </source>
</evidence>
<feature type="transmembrane region" description="Helical" evidence="8">
    <location>
        <begin position="248"/>
        <end position="267"/>
    </location>
</feature>
<name>R4K801_CLOPA</name>
<dbReference type="PANTHER" id="PTHR33908">
    <property type="entry name" value="MANNOSYLTRANSFERASE YKCB-RELATED"/>
    <property type="match status" value="1"/>
</dbReference>
<gene>
    <name evidence="9" type="ORF">Clopa_3002</name>
</gene>
<dbReference type="EMBL" id="CP003261">
    <property type="protein sequence ID" value="AGK97831.1"/>
    <property type="molecule type" value="Genomic_DNA"/>
</dbReference>
<feature type="transmembrane region" description="Helical" evidence="8">
    <location>
        <begin position="454"/>
        <end position="477"/>
    </location>
</feature>
<reference evidence="9 10" key="1">
    <citation type="submission" date="2012-01" db="EMBL/GenBank/DDBJ databases">
        <title>Complete sequence of chromosome of Clostridium pasteurianum BC1.</title>
        <authorList>
            <consortium name="US DOE Joint Genome Institute"/>
            <person name="Lucas S."/>
            <person name="Han J."/>
            <person name="Lapidus A."/>
            <person name="Cheng J.-F."/>
            <person name="Goodwin L."/>
            <person name="Pitluck S."/>
            <person name="Peters L."/>
            <person name="Mikhailova N."/>
            <person name="Teshima H."/>
            <person name="Detter J.C."/>
            <person name="Han C."/>
            <person name="Tapia R."/>
            <person name="Land M."/>
            <person name="Hauser L."/>
            <person name="Kyrpides N."/>
            <person name="Ivanova N."/>
            <person name="Pagani I."/>
            <person name="Dunn J."/>
            <person name="Taghavi S."/>
            <person name="Francis A."/>
            <person name="van der Lelie D."/>
            <person name="Woyke T."/>
        </authorList>
    </citation>
    <scope>NUCLEOTIDE SEQUENCE [LARGE SCALE GENOMIC DNA]</scope>
    <source>
        <strain evidence="9 10">BC1</strain>
    </source>
</reference>
<dbReference type="GO" id="GO:0009103">
    <property type="term" value="P:lipopolysaccharide biosynthetic process"/>
    <property type="evidence" value="ECO:0007669"/>
    <property type="project" value="UniProtKB-ARBA"/>
</dbReference>
<evidence type="ECO:0008006" key="11">
    <source>
        <dbReference type="Google" id="ProtNLM"/>
    </source>
</evidence>
<keyword evidence="2" id="KW-1003">Cell membrane</keyword>
<comment type="subcellular location">
    <subcellularLocation>
        <location evidence="1">Cell membrane</location>
        <topology evidence="1">Multi-pass membrane protein</topology>
    </subcellularLocation>
</comment>
<evidence type="ECO:0000313" key="9">
    <source>
        <dbReference type="EMBL" id="AGK97831.1"/>
    </source>
</evidence>
<feature type="transmembrane region" description="Helical" evidence="8">
    <location>
        <begin position="123"/>
        <end position="141"/>
    </location>
</feature>
<feature type="transmembrane region" description="Helical" evidence="8">
    <location>
        <begin position="175"/>
        <end position="191"/>
    </location>
</feature>
<dbReference type="InterPro" id="IPR050297">
    <property type="entry name" value="LipidA_mod_glycosyltrf_83"/>
</dbReference>
<dbReference type="Proteomes" id="UP000013523">
    <property type="component" value="Chromosome"/>
</dbReference>
<feature type="transmembrane region" description="Helical" evidence="8">
    <location>
        <begin position="148"/>
        <end position="169"/>
    </location>
</feature>
<dbReference type="OrthoDB" id="2017740at2"/>
<evidence type="ECO:0000256" key="2">
    <source>
        <dbReference type="ARBA" id="ARBA00022475"/>
    </source>
</evidence>
<dbReference type="GO" id="GO:0016763">
    <property type="term" value="F:pentosyltransferase activity"/>
    <property type="evidence" value="ECO:0007669"/>
    <property type="project" value="TreeGrafter"/>
</dbReference>
<keyword evidence="10" id="KW-1185">Reference proteome</keyword>
<feature type="transmembrane region" description="Helical" evidence="8">
    <location>
        <begin position="198"/>
        <end position="214"/>
    </location>
</feature>
<evidence type="ECO:0000256" key="1">
    <source>
        <dbReference type="ARBA" id="ARBA00004651"/>
    </source>
</evidence>
<keyword evidence="3" id="KW-0328">Glycosyltransferase</keyword>
<keyword evidence="7 8" id="KW-0472">Membrane</keyword>
<dbReference type="HOGENOM" id="CLU_575879_0_0_9"/>
<evidence type="ECO:0000256" key="5">
    <source>
        <dbReference type="ARBA" id="ARBA00022692"/>
    </source>
</evidence>
<evidence type="ECO:0000256" key="6">
    <source>
        <dbReference type="ARBA" id="ARBA00022989"/>
    </source>
</evidence>
<evidence type="ECO:0000256" key="8">
    <source>
        <dbReference type="SAM" id="Phobius"/>
    </source>
</evidence>
<protein>
    <recommendedName>
        <fullName evidence="11">Glycosyltransferase RgtA/B/C/D-like domain-containing protein</fullName>
    </recommendedName>
</protein>
<sequence>MEKDEHKFKYLIISIYFLVFLFFVFKMFFYAQYVGGFPDEIEHVSYIAYLEKSHKIIPDFKNMTVLEPTKTIDNNNIKNATYTFGGAFNYLGHPPLYYQIMRLSGAVKIVNNTVIVNFIRLRSFNIALSSLAILLILYIGYSRIGKNPLLHLLYAAIVVSVPMLAYNSAGINNDTLALIGLSVFVFGLLRFSEENRNFSTYLIISLGVFISFMSKLTAGLVVFIASCIYIILIIIKEKDLSFLISKKLFATLPVYIVTALYYIIVYLQTGSIQPTYKLLDPKDFYASGFYVPVANRTHMNFTQYIVYFSNDFLRTWTGIASNVSLIKIDSLFSVNNIALLILLFLPIILLFQMKKVAKKYPIVLVAISVYLGLAISAVIQCIRAYKEYVNISGYMGGYQSRYYLCGISAIALAITFSMKNFFEKLSATYMGIKRKLTVYNYEIRNDFNFKKLSLSFICLLFICLIVICLFFICLLFYEDFIYFIIYFKNYL</sequence>
<accession>R4K801</accession>
<evidence type="ECO:0000256" key="7">
    <source>
        <dbReference type="ARBA" id="ARBA00023136"/>
    </source>
</evidence>
<evidence type="ECO:0000256" key="3">
    <source>
        <dbReference type="ARBA" id="ARBA00022676"/>
    </source>
</evidence>
<dbReference type="RefSeq" id="WP_015616123.1">
    <property type="nucleotide sequence ID" value="NC_021182.1"/>
</dbReference>
<dbReference type="GO" id="GO:0005886">
    <property type="term" value="C:plasma membrane"/>
    <property type="evidence" value="ECO:0007669"/>
    <property type="project" value="UniProtKB-SubCell"/>
</dbReference>
<feature type="transmembrane region" description="Helical" evidence="8">
    <location>
        <begin position="220"/>
        <end position="236"/>
    </location>
</feature>
<keyword evidence="4" id="KW-0808">Transferase</keyword>
<evidence type="ECO:0000256" key="4">
    <source>
        <dbReference type="ARBA" id="ARBA00022679"/>
    </source>
</evidence>